<keyword evidence="1" id="KW-0175">Coiled coil</keyword>
<dbReference type="EMBL" id="LGRX02007359">
    <property type="protein sequence ID" value="KAK3275198.1"/>
    <property type="molecule type" value="Genomic_DNA"/>
</dbReference>
<name>A0AAE0GC52_9CHLO</name>
<sequence>MSENSRGITVSGTCDGYCQFIIVEKTGDKRRCTRKVDGGDGLRFCGTHKKLKDKERKEKGKGKAIHVPSETSDVEESDEEVSHMTTSTLNNKMAACKLTTHERNVEACDDDELHLKYGLYDQPDDNIGDELWTYDEEGCAQWPSHWDVCGPRKWEEFREKGPWVIMSAFNEEKSCMRNVQAKLMETMDKVANLEKELAELRLFKTEFEQWSSMFRATTTTSNEVVFVEAQASTSEIVPSDDLC</sequence>
<dbReference type="Proteomes" id="UP001190700">
    <property type="component" value="Unassembled WGS sequence"/>
</dbReference>
<proteinExistence type="predicted"/>
<evidence type="ECO:0000256" key="2">
    <source>
        <dbReference type="SAM" id="MobiDB-lite"/>
    </source>
</evidence>
<protein>
    <submittedName>
        <fullName evidence="3">Uncharacterized protein</fullName>
    </submittedName>
</protein>
<feature type="coiled-coil region" evidence="1">
    <location>
        <begin position="176"/>
        <end position="203"/>
    </location>
</feature>
<accession>A0AAE0GC52</accession>
<evidence type="ECO:0000313" key="3">
    <source>
        <dbReference type="EMBL" id="KAK3275198.1"/>
    </source>
</evidence>
<organism evidence="3 4">
    <name type="scientific">Cymbomonas tetramitiformis</name>
    <dbReference type="NCBI Taxonomy" id="36881"/>
    <lineage>
        <taxon>Eukaryota</taxon>
        <taxon>Viridiplantae</taxon>
        <taxon>Chlorophyta</taxon>
        <taxon>Pyramimonadophyceae</taxon>
        <taxon>Pyramimonadales</taxon>
        <taxon>Pyramimonadaceae</taxon>
        <taxon>Cymbomonas</taxon>
    </lineage>
</organism>
<comment type="caution">
    <text evidence="3">The sequence shown here is derived from an EMBL/GenBank/DDBJ whole genome shotgun (WGS) entry which is preliminary data.</text>
</comment>
<feature type="region of interest" description="Disordered" evidence="2">
    <location>
        <begin position="55"/>
        <end position="80"/>
    </location>
</feature>
<gene>
    <name evidence="3" type="ORF">CYMTET_16659</name>
</gene>
<evidence type="ECO:0000256" key="1">
    <source>
        <dbReference type="SAM" id="Coils"/>
    </source>
</evidence>
<reference evidence="3 4" key="1">
    <citation type="journal article" date="2015" name="Genome Biol. Evol.">
        <title>Comparative Genomics of a Bacterivorous Green Alga Reveals Evolutionary Causalities and Consequences of Phago-Mixotrophic Mode of Nutrition.</title>
        <authorList>
            <person name="Burns J.A."/>
            <person name="Paasch A."/>
            <person name="Narechania A."/>
            <person name="Kim E."/>
        </authorList>
    </citation>
    <scope>NUCLEOTIDE SEQUENCE [LARGE SCALE GENOMIC DNA]</scope>
    <source>
        <strain evidence="3 4">PLY_AMNH</strain>
    </source>
</reference>
<dbReference type="AlphaFoldDB" id="A0AAE0GC52"/>
<keyword evidence="4" id="KW-1185">Reference proteome</keyword>
<evidence type="ECO:0000313" key="4">
    <source>
        <dbReference type="Proteomes" id="UP001190700"/>
    </source>
</evidence>